<feature type="region of interest" description="Disordered" evidence="1">
    <location>
        <begin position="1"/>
        <end position="23"/>
    </location>
</feature>
<keyword evidence="3" id="KW-1185">Reference proteome</keyword>
<evidence type="ECO:0000313" key="3">
    <source>
        <dbReference type="Proteomes" id="UP000195981"/>
    </source>
</evidence>
<dbReference type="Proteomes" id="UP000195981">
    <property type="component" value="Unassembled WGS sequence"/>
</dbReference>
<organism evidence="2 3">
    <name type="scientific">Brachybacterium nesterenkovii</name>
    <dbReference type="NCBI Taxonomy" id="47847"/>
    <lineage>
        <taxon>Bacteria</taxon>
        <taxon>Bacillati</taxon>
        <taxon>Actinomycetota</taxon>
        <taxon>Actinomycetes</taxon>
        <taxon>Micrococcales</taxon>
        <taxon>Dermabacteraceae</taxon>
        <taxon>Brachybacterium</taxon>
    </lineage>
</organism>
<evidence type="ECO:0000256" key="1">
    <source>
        <dbReference type="SAM" id="MobiDB-lite"/>
    </source>
</evidence>
<gene>
    <name evidence="2" type="ORF">FM110_05980</name>
</gene>
<dbReference type="RefSeq" id="WP_087103594.1">
    <property type="nucleotide sequence ID" value="NZ_FWFG01000052.1"/>
</dbReference>
<feature type="compositionally biased region" description="Low complexity" evidence="1">
    <location>
        <begin position="13"/>
        <end position="23"/>
    </location>
</feature>
<evidence type="ECO:0000313" key="2">
    <source>
        <dbReference type="EMBL" id="SLM90987.1"/>
    </source>
</evidence>
<sequence>MPLSTSRRPRQHPTAASSPLAPSATGRRSLLLGALPAALAVVAAPAFTASARADEPTAFPAEFVTAREDRSGWDAAHPTDTQRENARLIIAVAKAHDVPAHGAQIALATAIVESWLYNRDTVTDGTSGGLFQQQTSWGWGSADQVRDKVLATRAFFGVAEHTANPGLLDVPGWRDMPIGQAAQAVQASAYPDRYAEQAEAARSLWDGLAGGVGPYAG</sequence>
<dbReference type="OrthoDB" id="5171895at2"/>
<accession>A0A1X6WYS4</accession>
<dbReference type="AlphaFoldDB" id="A0A1X6WYS4"/>
<dbReference type="EMBL" id="FWFG01000052">
    <property type="protein sequence ID" value="SLM90987.1"/>
    <property type="molecule type" value="Genomic_DNA"/>
</dbReference>
<dbReference type="PROSITE" id="PS51318">
    <property type="entry name" value="TAT"/>
    <property type="match status" value="1"/>
</dbReference>
<dbReference type="InterPro" id="IPR006311">
    <property type="entry name" value="TAT_signal"/>
</dbReference>
<name>A0A1X6WYS4_9MICO</name>
<reference evidence="2 3" key="1">
    <citation type="submission" date="2017-02" db="EMBL/GenBank/DDBJ databases">
        <authorList>
            <person name="Peterson S.W."/>
        </authorList>
    </citation>
    <scope>NUCLEOTIDE SEQUENCE [LARGE SCALE GENOMIC DNA]</scope>
    <source>
        <strain evidence="2 3">CIP104813</strain>
    </source>
</reference>
<proteinExistence type="predicted"/>
<protein>
    <submittedName>
        <fullName evidence="2">Putative secreted protein</fullName>
    </submittedName>
</protein>